<dbReference type="AlphaFoldDB" id="Q1N3P6"/>
<proteinExistence type="predicted"/>
<evidence type="ECO:0000313" key="1">
    <source>
        <dbReference type="EMBL" id="EAT12828.1"/>
    </source>
</evidence>
<gene>
    <name evidence="1" type="ORF">RED65_12184</name>
</gene>
<dbReference type="Proteomes" id="UP000004263">
    <property type="component" value="Unassembled WGS sequence"/>
</dbReference>
<dbReference type="RefSeq" id="WP_007018718.1">
    <property type="nucleotide sequence ID" value="NZ_CH724118.1"/>
</dbReference>
<keyword evidence="2" id="KW-1185">Reference proteome</keyword>
<sequence>MRILLCAIIFCLSFSAYSNEYLLRHIVATSQAMSSLYMKGLSQGSNRYEKDFVQYRQNAQANLQMLQQEDNKLFQDLSERWQLFSDKLALTYSEEYGWDIDSAIRRDFRGYLSNTYEIARERAQTFDSEILKRLYASVQVEAMVARFLDIASTYNGTFSLSLSDAEKLDIQQANEIFKSTLEELKGQSSAEKNMQTAARKWEFVEKNVIGEASQGAFFLVYATKTRITNILIPSLNTTVSSDF</sequence>
<name>Q1N3P6_9GAMM</name>
<comment type="caution">
    <text evidence="1">The sequence shown here is derived from an EMBL/GenBank/DDBJ whole genome shotgun (WGS) entry which is preliminary data.</text>
</comment>
<accession>Q1N3P6</accession>
<dbReference type="STRING" id="207949.RED65_12184"/>
<protein>
    <submittedName>
        <fullName evidence="1">Uncharacterized protein</fullName>
    </submittedName>
</protein>
<organism evidence="1 2">
    <name type="scientific">Bermanella marisrubri</name>
    <dbReference type="NCBI Taxonomy" id="207949"/>
    <lineage>
        <taxon>Bacteria</taxon>
        <taxon>Pseudomonadati</taxon>
        <taxon>Pseudomonadota</taxon>
        <taxon>Gammaproteobacteria</taxon>
        <taxon>Oceanospirillales</taxon>
        <taxon>Oceanospirillaceae</taxon>
        <taxon>Bermanella</taxon>
    </lineage>
</organism>
<dbReference type="EMBL" id="AAQH01000004">
    <property type="protein sequence ID" value="EAT12828.1"/>
    <property type="molecule type" value="Genomic_DNA"/>
</dbReference>
<evidence type="ECO:0000313" key="2">
    <source>
        <dbReference type="Proteomes" id="UP000004263"/>
    </source>
</evidence>
<dbReference type="HOGENOM" id="CLU_1140830_0_0_6"/>
<reference evidence="1 2" key="1">
    <citation type="submission" date="2006-03" db="EMBL/GenBank/DDBJ databases">
        <authorList>
            <person name="Pinhassi J."/>
            <person name="Pedros-Alio C."/>
            <person name="Ferriera S."/>
            <person name="Johnson J."/>
            <person name="Kravitz S."/>
            <person name="Halpern A."/>
            <person name="Remington K."/>
            <person name="Beeson K."/>
            <person name="Tran B."/>
            <person name="Rogers Y.-H."/>
            <person name="Friedman R."/>
            <person name="Venter J.C."/>
        </authorList>
    </citation>
    <scope>NUCLEOTIDE SEQUENCE [LARGE SCALE GENOMIC DNA]</scope>
    <source>
        <strain evidence="1 2">RED65</strain>
    </source>
</reference>